<protein>
    <recommendedName>
        <fullName evidence="3">Hydrolase</fullName>
    </recommendedName>
</protein>
<accession>A0A7X2Z8R7</accession>
<name>A0A7X2Z8R7_9BACL</name>
<gene>
    <name evidence="1" type="ORF">GNP93_06555</name>
</gene>
<dbReference type="RefSeq" id="WP_155614295.1">
    <property type="nucleotide sequence ID" value="NZ_WNZX01000004.1"/>
</dbReference>
<proteinExistence type="predicted"/>
<evidence type="ECO:0008006" key="3">
    <source>
        <dbReference type="Google" id="ProtNLM"/>
    </source>
</evidence>
<sequence length="110" mass="12911">MERNKYYVSVQSRSIMSNQGDAAYELEIEATDEEIKQLQELFEVEEDFEIDTFWRAHAAGIPYHYDQANVGYDMALQEIYRKIHALGTKETKDQIEKMQILNQSLTGERD</sequence>
<evidence type="ECO:0000313" key="2">
    <source>
        <dbReference type="Proteomes" id="UP000450917"/>
    </source>
</evidence>
<organism evidence="1 2">
    <name type="scientific">Paenibacillus validus</name>
    <dbReference type="NCBI Taxonomy" id="44253"/>
    <lineage>
        <taxon>Bacteria</taxon>
        <taxon>Bacillati</taxon>
        <taxon>Bacillota</taxon>
        <taxon>Bacilli</taxon>
        <taxon>Bacillales</taxon>
        <taxon>Paenibacillaceae</taxon>
        <taxon>Paenibacillus</taxon>
    </lineage>
</organism>
<dbReference type="EMBL" id="WNZX01000004">
    <property type="protein sequence ID" value="MUG70337.1"/>
    <property type="molecule type" value="Genomic_DNA"/>
</dbReference>
<evidence type="ECO:0000313" key="1">
    <source>
        <dbReference type="EMBL" id="MUG70337.1"/>
    </source>
</evidence>
<comment type="caution">
    <text evidence="1">The sequence shown here is derived from an EMBL/GenBank/DDBJ whole genome shotgun (WGS) entry which is preliminary data.</text>
</comment>
<keyword evidence="2" id="KW-1185">Reference proteome</keyword>
<dbReference type="AlphaFoldDB" id="A0A7X2Z8R7"/>
<reference evidence="1 2" key="1">
    <citation type="submission" date="2019-11" db="EMBL/GenBank/DDBJ databases">
        <title>Draft genome sequences of five Paenibacillus species of dairy origin.</title>
        <authorList>
            <person name="Olajide A.M."/>
            <person name="Chen S."/>
            <person name="Lapointe G."/>
        </authorList>
    </citation>
    <scope>NUCLEOTIDE SEQUENCE [LARGE SCALE GENOMIC DNA]</scope>
    <source>
        <strain evidence="1 2">2CS3</strain>
    </source>
</reference>
<dbReference type="Proteomes" id="UP000450917">
    <property type="component" value="Unassembled WGS sequence"/>
</dbReference>